<feature type="transmembrane region" description="Helical" evidence="5">
    <location>
        <begin position="294"/>
        <end position="312"/>
    </location>
</feature>
<protein>
    <recommendedName>
        <fullName evidence="6">SLC26A/SulP transporter domain-containing protein</fullName>
    </recommendedName>
</protein>
<keyword evidence="3 5" id="KW-1133">Transmembrane helix</keyword>
<feature type="transmembrane region" description="Helical" evidence="5">
    <location>
        <begin position="332"/>
        <end position="361"/>
    </location>
</feature>
<feature type="transmembrane region" description="Helical" evidence="5">
    <location>
        <begin position="251"/>
        <end position="273"/>
    </location>
</feature>
<dbReference type="EMBL" id="CP019912">
    <property type="protein sequence ID" value="AQW32861.1"/>
    <property type="molecule type" value="Genomic_DNA"/>
</dbReference>
<name>A0A1U9VRZ2_9RALS</name>
<evidence type="ECO:0000256" key="1">
    <source>
        <dbReference type="ARBA" id="ARBA00004141"/>
    </source>
</evidence>
<dbReference type="RefSeq" id="WP_013209183.1">
    <property type="nucleotide sequence ID" value="NZ_CP019912.1"/>
</dbReference>
<dbReference type="Pfam" id="PF00916">
    <property type="entry name" value="Sulfate_transp"/>
    <property type="match status" value="1"/>
</dbReference>
<sequence length="523" mass="54796">MQTPTQPAFFPRDMLAGTIVFLVALPLCLGIASASGVDPLAGLMSGMIGGLVVALLSGSQLSVSGPAAGLVVIVVDGIAKLGGFSAFLMAVLLSGVLQFAFGMLRAGRFAAYVPSSVIKGMLAAIGLLLIIKQVPLALGFTRGDAAAAAGAIATPFGTVSPAAMAVTVLSAAVLIGWETRALRRFLLVRALPAPLVVVALGIGVTLLLDAVASGFAPPVEHRVGLPSLASFGALFDALQSPSLDALTNPDVWQLALALAIVASLETLLSLEAVEQIDPKKRTAPADRELKAQGIGNMMAGVFGALPITSVIVRSSANVQAGAQSRWSAVMHGVLLLASVFTLTSIVNLIPLACLATILIFTGFKLAKPSLFVAVARQGMERFAPFIVTIAGVLLTDLLIGILMGIALSIALAIRAHLRRSIVMARHHDHFLLSFRKDVSFMGKVPLKRCLAQVPDYTTLIIDASRADYIDPDVRELVERFIEEAPSRGILVERHHFDAVAPQPARASKPSMLSKLRLSRCPAR</sequence>
<keyword evidence="2 5" id="KW-0812">Transmembrane</keyword>
<organism evidence="7 8">
    <name type="scientific">blood disease bacterium A2-HR MARDI</name>
    <dbReference type="NCBI Taxonomy" id="1944648"/>
    <lineage>
        <taxon>Bacteria</taxon>
        <taxon>Pseudomonadati</taxon>
        <taxon>Pseudomonadota</taxon>
        <taxon>Betaproteobacteria</taxon>
        <taxon>Burkholderiales</taxon>
        <taxon>Burkholderiaceae</taxon>
        <taxon>Ralstonia</taxon>
        <taxon>Ralstonia solanacearum species complex</taxon>
    </lineage>
</organism>
<feature type="transmembrane region" description="Helical" evidence="5">
    <location>
        <begin position="67"/>
        <end position="97"/>
    </location>
</feature>
<keyword evidence="4 5" id="KW-0472">Membrane</keyword>
<evidence type="ECO:0000256" key="2">
    <source>
        <dbReference type="ARBA" id="ARBA00022692"/>
    </source>
</evidence>
<evidence type="ECO:0000259" key="6">
    <source>
        <dbReference type="Pfam" id="PF00916"/>
    </source>
</evidence>
<feature type="transmembrane region" description="Helical" evidence="5">
    <location>
        <begin position="186"/>
        <end position="208"/>
    </location>
</feature>
<dbReference type="GO" id="GO:0055085">
    <property type="term" value="P:transmembrane transport"/>
    <property type="evidence" value="ECO:0007669"/>
    <property type="project" value="InterPro"/>
</dbReference>
<dbReference type="PANTHER" id="PTHR11814">
    <property type="entry name" value="SULFATE TRANSPORTER"/>
    <property type="match status" value="1"/>
</dbReference>
<keyword evidence="7" id="KW-0614">Plasmid</keyword>
<comment type="subcellular location">
    <subcellularLocation>
        <location evidence="1">Membrane</location>
        <topology evidence="1">Multi-pass membrane protein</topology>
    </subcellularLocation>
</comment>
<evidence type="ECO:0000313" key="8">
    <source>
        <dbReference type="Proteomes" id="UP000189628"/>
    </source>
</evidence>
<gene>
    <name evidence="7" type="ORF">B0B51_23455</name>
</gene>
<evidence type="ECO:0000256" key="5">
    <source>
        <dbReference type="SAM" id="Phobius"/>
    </source>
</evidence>
<dbReference type="Proteomes" id="UP000189628">
    <property type="component" value="Plasmid unnamed"/>
</dbReference>
<feature type="domain" description="SLC26A/SulP transporter" evidence="6">
    <location>
        <begin position="11"/>
        <end position="373"/>
    </location>
</feature>
<geneLocation type="plasmid" evidence="7">
    <name>unnamed</name>
</geneLocation>
<evidence type="ECO:0000256" key="3">
    <source>
        <dbReference type="ARBA" id="ARBA00022989"/>
    </source>
</evidence>
<feature type="transmembrane region" description="Helical" evidence="5">
    <location>
        <begin position="151"/>
        <end position="174"/>
    </location>
</feature>
<evidence type="ECO:0000256" key="4">
    <source>
        <dbReference type="ARBA" id="ARBA00023136"/>
    </source>
</evidence>
<dbReference type="GO" id="GO:0016020">
    <property type="term" value="C:membrane"/>
    <property type="evidence" value="ECO:0007669"/>
    <property type="project" value="UniProtKB-SubCell"/>
</dbReference>
<reference evidence="7 8" key="1">
    <citation type="submission" date="2017-02" db="EMBL/GenBank/DDBJ databases">
        <title>Blood Disease Bacterium A2-HR MARDI.</title>
        <authorList>
            <person name="Badrun R."/>
            <person name="Abu Bakar N."/>
            <person name="Laboh R."/>
        </authorList>
    </citation>
    <scope>NUCLEOTIDE SEQUENCE [LARGE SCALE GENOMIC DNA]</scope>
    <source>
        <strain evidence="7 8">A2-HR MARDI</strain>
        <plasmid evidence="8">Plasmid</plasmid>
    </source>
</reference>
<feature type="transmembrane region" description="Helical" evidence="5">
    <location>
        <begin position="109"/>
        <end position="131"/>
    </location>
</feature>
<feature type="transmembrane region" description="Helical" evidence="5">
    <location>
        <begin position="382"/>
        <end position="413"/>
    </location>
</feature>
<evidence type="ECO:0000313" key="7">
    <source>
        <dbReference type="EMBL" id="AQW32861.1"/>
    </source>
</evidence>
<proteinExistence type="predicted"/>
<dbReference type="InterPro" id="IPR011547">
    <property type="entry name" value="SLC26A/SulP_dom"/>
</dbReference>
<feature type="transmembrane region" description="Helical" evidence="5">
    <location>
        <begin position="40"/>
        <end position="61"/>
    </location>
</feature>
<dbReference type="InterPro" id="IPR001902">
    <property type="entry name" value="SLC26A/SulP_fam"/>
</dbReference>
<accession>A0A1U9VRZ2</accession>
<dbReference type="AlphaFoldDB" id="A0A1U9VRZ2"/>
<feature type="transmembrane region" description="Helical" evidence="5">
    <location>
        <begin position="14"/>
        <end position="33"/>
    </location>
</feature>